<name>A0ABR2HIR9_9EUKA</name>
<keyword evidence="6" id="KW-1185">Reference proteome</keyword>
<evidence type="ECO:0000259" key="4">
    <source>
        <dbReference type="Pfam" id="PF01156"/>
    </source>
</evidence>
<evidence type="ECO:0000256" key="2">
    <source>
        <dbReference type="ARBA" id="ARBA00022801"/>
    </source>
</evidence>
<dbReference type="Gene3D" id="3.90.245.10">
    <property type="entry name" value="Ribonucleoside hydrolase-like"/>
    <property type="match status" value="1"/>
</dbReference>
<feature type="domain" description="Inosine/uridine-preferring nucleoside hydrolase" evidence="4">
    <location>
        <begin position="64"/>
        <end position="367"/>
    </location>
</feature>
<dbReference type="SUPFAM" id="SSF53590">
    <property type="entry name" value="Nucleoside hydrolase"/>
    <property type="match status" value="1"/>
</dbReference>
<organism evidence="5 6">
    <name type="scientific">Tritrichomonas musculus</name>
    <dbReference type="NCBI Taxonomy" id="1915356"/>
    <lineage>
        <taxon>Eukaryota</taxon>
        <taxon>Metamonada</taxon>
        <taxon>Parabasalia</taxon>
        <taxon>Tritrichomonadida</taxon>
        <taxon>Tritrichomonadidae</taxon>
        <taxon>Tritrichomonas</taxon>
    </lineage>
</organism>
<reference evidence="5 6" key="1">
    <citation type="submission" date="2024-04" db="EMBL/GenBank/DDBJ databases">
        <title>Tritrichomonas musculus Genome.</title>
        <authorList>
            <person name="Alves-Ferreira E."/>
            <person name="Grigg M."/>
            <person name="Lorenzi H."/>
            <person name="Galac M."/>
        </authorList>
    </citation>
    <scope>NUCLEOTIDE SEQUENCE [LARGE SCALE GENOMIC DNA]</scope>
    <source>
        <strain evidence="5 6">EAF2021</strain>
    </source>
</reference>
<evidence type="ECO:0000256" key="3">
    <source>
        <dbReference type="ARBA" id="ARBA00023295"/>
    </source>
</evidence>
<evidence type="ECO:0000313" key="6">
    <source>
        <dbReference type="Proteomes" id="UP001470230"/>
    </source>
</evidence>
<dbReference type="PANTHER" id="PTHR12304">
    <property type="entry name" value="INOSINE-URIDINE PREFERRING NUCLEOSIDE HYDROLASE"/>
    <property type="match status" value="1"/>
</dbReference>
<dbReference type="EMBL" id="JAPFFF010000027">
    <property type="protein sequence ID" value="KAK8847755.1"/>
    <property type="molecule type" value="Genomic_DNA"/>
</dbReference>
<evidence type="ECO:0000256" key="1">
    <source>
        <dbReference type="ARBA" id="ARBA00009176"/>
    </source>
</evidence>
<accession>A0ABR2HIR9</accession>
<keyword evidence="3" id="KW-0326">Glycosidase</keyword>
<dbReference type="Proteomes" id="UP001470230">
    <property type="component" value="Unassembled WGS sequence"/>
</dbReference>
<dbReference type="PANTHER" id="PTHR12304:SF4">
    <property type="entry name" value="URIDINE NUCLEOSIDASE"/>
    <property type="match status" value="1"/>
</dbReference>
<evidence type="ECO:0000313" key="5">
    <source>
        <dbReference type="EMBL" id="KAK8847755.1"/>
    </source>
</evidence>
<dbReference type="InterPro" id="IPR023186">
    <property type="entry name" value="IUNH"/>
</dbReference>
<gene>
    <name evidence="5" type="ORF">M9Y10_018784</name>
</gene>
<dbReference type="Pfam" id="PF01156">
    <property type="entry name" value="IU_nuc_hydro"/>
    <property type="match status" value="1"/>
</dbReference>
<dbReference type="InterPro" id="IPR036452">
    <property type="entry name" value="Ribo_hydro-like"/>
</dbReference>
<comment type="caution">
    <text evidence="5">The sequence shown here is derived from an EMBL/GenBank/DDBJ whole genome shotgun (WGS) entry which is preliminary data.</text>
</comment>
<sequence length="428" mass="48363">MIKLHPHANIPPTLEEYPFADRDIPYGSEIYEPSPDELEKIKQTKSTPVSLHKSEASEGIVKCIIDTDIGTDFDDTLALLYALSLENLEILGITTNYGPTQLRSMVTHKIVDSYIKSHPNQKPIPIISGANYQLGTHREIFIKGNEGRPFINSEEFFEYTDDTNWENNSQTDASEFIAETINSHPSGTIKIISIGIMTNIALSFKYHPEIIPKVKEMVVMGGGSFMTLADDHIFGKYSTDPNCWSRNIKEMTEKMPDNNKDVLDFVCKGNLIHLFPNHNFSGDTMAAVYVFNNANFPIKIICHSVTSRFWLKGKPIQYFHDKAAEARSKGVLDDDVDGVVGLIMEEWFKRRNGQNGQCPHDPLTVHEAVFGNDDSPVYYINGNFMVHKWAAFSTFIPNEDGKHMLGIHVNGKDIDKFLEFLGNRLIKK</sequence>
<dbReference type="InterPro" id="IPR001910">
    <property type="entry name" value="Inosine/uridine_hydrolase_dom"/>
</dbReference>
<comment type="similarity">
    <text evidence="1">Belongs to the IUNH family.</text>
</comment>
<protein>
    <recommendedName>
        <fullName evidence="4">Inosine/uridine-preferring nucleoside hydrolase domain-containing protein</fullName>
    </recommendedName>
</protein>
<proteinExistence type="inferred from homology"/>
<keyword evidence="2" id="KW-0378">Hydrolase</keyword>